<comment type="caution">
    <text evidence="1">The sequence shown here is derived from an EMBL/GenBank/DDBJ whole genome shotgun (WGS) entry which is preliminary data.</text>
</comment>
<dbReference type="EMBL" id="JAJFAZ020000008">
    <property type="protein sequence ID" value="KAI5314285.1"/>
    <property type="molecule type" value="Genomic_DNA"/>
</dbReference>
<evidence type="ECO:0000313" key="1">
    <source>
        <dbReference type="EMBL" id="KAI5314285.1"/>
    </source>
</evidence>
<reference evidence="1 2" key="1">
    <citation type="journal article" date="2022" name="G3 (Bethesda)">
        <title>Whole-genome sequence and methylome profiling of the almond [Prunus dulcis (Mill.) D.A. Webb] cultivar 'Nonpareil'.</title>
        <authorList>
            <person name="D'Amico-Willman K.M."/>
            <person name="Ouma W.Z."/>
            <person name="Meulia T."/>
            <person name="Sideli G.M."/>
            <person name="Gradziel T.M."/>
            <person name="Fresnedo-Ramirez J."/>
        </authorList>
    </citation>
    <scope>NUCLEOTIDE SEQUENCE [LARGE SCALE GENOMIC DNA]</scope>
    <source>
        <strain evidence="1">Clone GOH B32 T37-40</strain>
    </source>
</reference>
<gene>
    <name evidence="1" type="ORF">L3X38_043461</name>
</gene>
<organism evidence="1 2">
    <name type="scientific">Prunus dulcis</name>
    <name type="common">Almond</name>
    <name type="synonym">Amygdalus dulcis</name>
    <dbReference type="NCBI Taxonomy" id="3755"/>
    <lineage>
        <taxon>Eukaryota</taxon>
        <taxon>Viridiplantae</taxon>
        <taxon>Streptophyta</taxon>
        <taxon>Embryophyta</taxon>
        <taxon>Tracheophyta</taxon>
        <taxon>Spermatophyta</taxon>
        <taxon>Magnoliopsida</taxon>
        <taxon>eudicotyledons</taxon>
        <taxon>Gunneridae</taxon>
        <taxon>Pentapetalae</taxon>
        <taxon>rosids</taxon>
        <taxon>fabids</taxon>
        <taxon>Rosales</taxon>
        <taxon>Rosaceae</taxon>
        <taxon>Amygdaloideae</taxon>
        <taxon>Amygdaleae</taxon>
        <taxon>Prunus</taxon>
    </lineage>
</organism>
<protein>
    <recommendedName>
        <fullName evidence="3">Reverse transcriptase Ty1/copia-type domain-containing protein</fullName>
    </recommendedName>
</protein>
<dbReference type="Proteomes" id="UP001054821">
    <property type="component" value="Chromosome 8"/>
</dbReference>
<evidence type="ECO:0000313" key="2">
    <source>
        <dbReference type="Proteomes" id="UP001054821"/>
    </source>
</evidence>
<evidence type="ECO:0008006" key="3">
    <source>
        <dbReference type="Google" id="ProtNLM"/>
    </source>
</evidence>
<proteinExistence type="predicted"/>
<keyword evidence="2" id="KW-1185">Reference proteome</keyword>
<name>A0AAD4UWR9_PRUDU</name>
<sequence>MSDLGEANYVLGIKISREKDRKLIGLSQKAYIEKILKRFNMKNCTGCDVPFSKGDKLNSEQSPKTEQERIEMQDKPYASLVGSLMYAQRLIPMWNDNSVAIYFANGNKRSSGMRHLHLKFLSVKEKIQDGADVSNLQASVRSIFACGLAWAGASHGLPGLTFLHWRWNWSLGGACCHGRA</sequence>
<dbReference type="AlphaFoldDB" id="A0AAD4UWR9"/>
<accession>A0AAD4UWR9</accession>